<dbReference type="Pfam" id="PF02441">
    <property type="entry name" value="Flavoprotein"/>
    <property type="match status" value="1"/>
</dbReference>
<dbReference type="InterPro" id="IPR003382">
    <property type="entry name" value="Flavoprotein"/>
</dbReference>
<dbReference type="GO" id="GO:0015937">
    <property type="term" value="P:coenzyme A biosynthetic process"/>
    <property type="evidence" value="ECO:0007669"/>
    <property type="project" value="UniProtKB-KW"/>
</dbReference>
<dbReference type="Gene3D" id="3.40.50.1950">
    <property type="entry name" value="Flavin prenyltransferase-like"/>
    <property type="match status" value="1"/>
</dbReference>
<name>A0A9P9EVF9_9HYPO</name>
<comment type="caution">
    <text evidence="4">The sequence shown here is derived from an EMBL/GenBank/DDBJ whole genome shotgun (WGS) entry which is preliminary data.</text>
</comment>
<reference evidence="4" key="1">
    <citation type="journal article" date="2021" name="Nat. Commun.">
        <title>Genetic determinants of endophytism in the Arabidopsis root mycobiome.</title>
        <authorList>
            <person name="Mesny F."/>
            <person name="Miyauchi S."/>
            <person name="Thiergart T."/>
            <person name="Pickel B."/>
            <person name="Atanasova L."/>
            <person name="Karlsson M."/>
            <person name="Huettel B."/>
            <person name="Barry K.W."/>
            <person name="Haridas S."/>
            <person name="Chen C."/>
            <person name="Bauer D."/>
            <person name="Andreopoulos W."/>
            <person name="Pangilinan J."/>
            <person name="LaButti K."/>
            <person name="Riley R."/>
            <person name="Lipzen A."/>
            <person name="Clum A."/>
            <person name="Drula E."/>
            <person name="Henrissat B."/>
            <person name="Kohler A."/>
            <person name="Grigoriev I.V."/>
            <person name="Martin F.M."/>
            <person name="Hacquard S."/>
        </authorList>
    </citation>
    <scope>NUCLEOTIDE SEQUENCE</scope>
    <source>
        <strain evidence="4">MPI-CAGE-AT-0147</strain>
    </source>
</reference>
<dbReference type="GO" id="GO:0004633">
    <property type="term" value="F:phosphopantothenoylcysteine decarboxylase activity"/>
    <property type="evidence" value="ECO:0007669"/>
    <property type="project" value="TreeGrafter"/>
</dbReference>
<accession>A0A9P9EVF9</accession>
<dbReference type="OrthoDB" id="1532798at2759"/>
<evidence type="ECO:0000256" key="2">
    <source>
        <dbReference type="ARBA" id="ARBA00038350"/>
    </source>
</evidence>
<comment type="similarity">
    <text evidence="2">Belongs to the HFCD (homooligomeric flavin containing Cys decarboxylase) superfamily.</text>
</comment>
<organism evidence="4 5">
    <name type="scientific">Dactylonectria macrodidyma</name>
    <dbReference type="NCBI Taxonomy" id="307937"/>
    <lineage>
        <taxon>Eukaryota</taxon>
        <taxon>Fungi</taxon>
        <taxon>Dikarya</taxon>
        <taxon>Ascomycota</taxon>
        <taxon>Pezizomycotina</taxon>
        <taxon>Sordariomycetes</taxon>
        <taxon>Hypocreomycetidae</taxon>
        <taxon>Hypocreales</taxon>
        <taxon>Nectriaceae</taxon>
        <taxon>Dactylonectria</taxon>
    </lineage>
</organism>
<dbReference type="EMBL" id="JAGMUV010000008">
    <property type="protein sequence ID" value="KAH7146020.1"/>
    <property type="molecule type" value="Genomic_DNA"/>
</dbReference>
<dbReference type="AlphaFoldDB" id="A0A9P9EVF9"/>
<feature type="domain" description="Flavoprotein" evidence="3">
    <location>
        <begin position="34"/>
        <end position="231"/>
    </location>
</feature>
<evidence type="ECO:0000259" key="3">
    <source>
        <dbReference type="Pfam" id="PF02441"/>
    </source>
</evidence>
<dbReference type="PANTHER" id="PTHR14359:SF6">
    <property type="entry name" value="PHOSPHOPANTOTHENOYLCYSTEINE DECARBOXYLASE"/>
    <property type="match status" value="1"/>
</dbReference>
<dbReference type="SUPFAM" id="SSF52507">
    <property type="entry name" value="Homo-oligomeric flavin-containing Cys decarboxylases, HFCD"/>
    <property type="match status" value="1"/>
</dbReference>
<dbReference type="GO" id="GO:0071513">
    <property type="term" value="C:phosphopantothenoylcysteine decarboxylase complex"/>
    <property type="evidence" value="ECO:0007669"/>
    <property type="project" value="TreeGrafter"/>
</dbReference>
<dbReference type="InterPro" id="IPR036551">
    <property type="entry name" value="Flavin_trans-like"/>
</dbReference>
<keyword evidence="5" id="KW-1185">Reference proteome</keyword>
<dbReference type="PANTHER" id="PTHR14359">
    <property type="entry name" value="HOMO-OLIGOMERIC FLAVIN CONTAINING CYS DECARBOXYLASE FAMILY"/>
    <property type="match status" value="1"/>
</dbReference>
<evidence type="ECO:0000256" key="1">
    <source>
        <dbReference type="ARBA" id="ARBA00022993"/>
    </source>
</evidence>
<keyword evidence="1" id="KW-0173">Coenzyme A biosynthesis</keyword>
<dbReference type="GO" id="GO:0010181">
    <property type="term" value="F:FMN binding"/>
    <property type="evidence" value="ECO:0007669"/>
    <property type="project" value="TreeGrafter"/>
</dbReference>
<gene>
    <name evidence="4" type="ORF">EDB81DRAFT_856583</name>
</gene>
<dbReference type="Proteomes" id="UP000738349">
    <property type="component" value="Unassembled WGS sequence"/>
</dbReference>
<evidence type="ECO:0000313" key="5">
    <source>
        <dbReference type="Proteomes" id="UP000738349"/>
    </source>
</evidence>
<sequence>MLHKITHGHDAHHEQLVRISTETLRTACNDGKRHVLLAASGSITIINLVQIIKGLSAHNLSIRVILTGSAVHFLAGQSREQPTLSAVAYLPNVDAVYTDASEWAMPWKCGAPILHIALRKWADVLVIAPLTANTMAKMVNGMCDNLLTSVVRAWDATGTVDGVKKKIVVAPSMNTAMWQHPVTSKQIKTLEEEWGGENGWIEVLRPIEKELACGDVEEGAMVGWEKIVEVIEAYILARKLAVDGNYVPRDGNRRFGSLSIGWKWGVASPK</sequence>
<proteinExistence type="inferred from homology"/>
<protein>
    <submittedName>
        <fullName evidence="4">Flavoprotein</fullName>
    </submittedName>
</protein>
<evidence type="ECO:0000313" key="4">
    <source>
        <dbReference type="EMBL" id="KAH7146020.1"/>
    </source>
</evidence>